<dbReference type="GO" id="GO:0034975">
    <property type="term" value="P:protein folding in endoplasmic reticulum"/>
    <property type="evidence" value="ECO:0007669"/>
    <property type="project" value="TreeGrafter"/>
</dbReference>
<accession>A0A4V6A2Z9</accession>
<feature type="signal peptide" evidence="8">
    <location>
        <begin position="1"/>
        <end position="19"/>
    </location>
</feature>
<dbReference type="PANTHER" id="PTHR12953:SF0">
    <property type="entry name" value="SUN DOMAIN-CONTAINING OSSIFICATION FACTOR"/>
    <property type="match status" value="1"/>
</dbReference>
<feature type="compositionally biased region" description="Basic and acidic residues" evidence="6">
    <location>
        <begin position="116"/>
        <end position="128"/>
    </location>
</feature>
<feature type="chain" id="PRO_5020614797" description="SUN domain-containing protein" evidence="8">
    <location>
        <begin position="20"/>
        <end position="738"/>
    </location>
</feature>
<evidence type="ECO:0000256" key="7">
    <source>
        <dbReference type="SAM" id="Phobius"/>
    </source>
</evidence>
<evidence type="ECO:0000256" key="1">
    <source>
        <dbReference type="ARBA" id="ARBA00004308"/>
    </source>
</evidence>
<dbReference type="InterPro" id="IPR012919">
    <property type="entry name" value="SUN_dom"/>
</dbReference>
<dbReference type="PANTHER" id="PTHR12953">
    <property type="entry name" value="MEMBRANE PROTEIN CH1 RELATED"/>
    <property type="match status" value="1"/>
</dbReference>
<reference evidence="10 11" key="1">
    <citation type="journal article" date="2015" name="Genome Biol.">
        <title>Comparative genomics of Steinernema reveals deeply conserved gene regulatory networks.</title>
        <authorList>
            <person name="Dillman A.R."/>
            <person name="Macchietto M."/>
            <person name="Porter C.F."/>
            <person name="Rogers A."/>
            <person name="Williams B."/>
            <person name="Antoshechkin I."/>
            <person name="Lee M.M."/>
            <person name="Goodwin Z."/>
            <person name="Lu X."/>
            <person name="Lewis E.E."/>
            <person name="Goodrich-Blair H."/>
            <person name="Stock S.P."/>
            <person name="Adams B.J."/>
            <person name="Sternberg P.W."/>
            <person name="Mortazavi A."/>
        </authorList>
    </citation>
    <scope>NUCLEOTIDE SEQUENCE [LARGE SCALE GENOMIC DNA]</scope>
    <source>
        <strain evidence="10 11">ALL</strain>
    </source>
</reference>
<dbReference type="AlphaFoldDB" id="A0A4V6A2Z9"/>
<dbReference type="EMBL" id="AZBU02000004">
    <property type="protein sequence ID" value="TKR80975.1"/>
    <property type="molecule type" value="Genomic_DNA"/>
</dbReference>
<evidence type="ECO:0000256" key="6">
    <source>
        <dbReference type="SAM" id="MobiDB-lite"/>
    </source>
</evidence>
<evidence type="ECO:0000256" key="3">
    <source>
        <dbReference type="ARBA" id="ARBA00022989"/>
    </source>
</evidence>
<organism evidence="10 11">
    <name type="scientific">Steinernema carpocapsae</name>
    <name type="common">Entomopathogenic nematode</name>
    <dbReference type="NCBI Taxonomy" id="34508"/>
    <lineage>
        <taxon>Eukaryota</taxon>
        <taxon>Metazoa</taxon>
        <taxon>Ecdysozoa</taxon>
        <taxon>Nematoda</taxon>
        <taxon>Chromadorea</taxon>
        <taxon>Rhabditida</taxon>
        <taxon>Tylenchina</taxon>
        <taxon>Panagrolaimomorpha</taxon>
        <taxon>Strongyloidoidea</taxon>
        <taxon>Steinernematidae</taxon>
        <taxon>Steinernema</taxon>
    </lineage>
</organism>
<keyword evidence="11" id="KW-1185">Reference proteome</keyword>
<reference evidence="10 11" key="2">
    <citation type="journal article" date="2019" name="G3 (Bethesda)">
        <title>Hybrid Assembly of the Genome of the Entomopathogenic Nematode Steinernema carpocapsae Identifies the X-Chromosome.</title>
        <authorList>
            <person name="Serra L."/>
            <person name="Macchietto M."/>
            <person name="Macias-Munoz A."/>
            <person name="McGill C.J."/>
            <person name="Rodriguez I.M."/>
            <person name="Rodriguez B."/>
            <person name="Murad R."/>
            <person name="Mortazavi A."/>
        </authorList>
    </citation>
    <scope>NUCLEOTIDE SEQUENCE [LARGE SCALE GENOMIC DNA]</scope>
    <source>
        <strain evidence="10 11">ALL</strain>
    </source>
</reference>
<evidence type="ECO:0000256" key="8">
    <source>
        <dbReference type="SAM" id="SignalP"/>
    </source>
</evidence>
<dbReference type="GO" id="GO:0005737">
    <property type="term" value="C:cytoplasm"/>
    <property type="evidence" value="ECO:0007669"/>
    <property type="project" value="TreeGrafter"/>
</dbReference>
<dbReference type="InterPro" id="IPR045120">
    <property type="entry name" value="Suco/Slp1-like"/>
</dbReference>
<gene>
    <name evidence="10" type="ORF">L596_014935</name>
</gene>
<feature type="transmembrane region" description="Helical" evidence="7">
    <location>
        <begin position="610"/>
        <end position="631"/>
    </location>
</feature>
<dbReference type="GO" id="GO:0016020">
    <property type="term" value="C:membrane"/>
    <property type="evidence" value="ECO:0007669"/>
    <property type="project" value="InterPro"/>
</dbReference>
<dbReference type="PROSITE" id="PS51469">
    <property type="entry name" value="SUN"/>
    <property type="match status" value="1"/>
</dbReference>
<dbReference type="Proteomes" id="UP000298663">
    <property type="component" value="Unassembled WGS sequence"/>
</dbReference>
<dbReference type="Pfam" id="PF07738">
    <property type="entry name" value="Sad1_UNC"/>
    <property type="match status" value="1"/>
</dbReference>
<proteinExistence type="predicted"/>
<dbReference type="GO" id="GO:0012505">
    <property type="term" value="C:endomembrane system"/>
    <property type="evidence" value="ECO:0007669"/>
    <property type="project" value="UniProtKB-SubCell"/>
</dbReference>
<evidence type="ECO:0000313" key="10">
    <source>
        <dbReference type="EMBL" id="TKR80975.1"/>
    </source>
</evidence>
<keyword evidence="5" id="KW-0175">Coiled coil</keyword>
<evidence type="ECO:0000313" key="11">
    <source>
        <dbReference type="Proteomes" id="UP000298663"/>
    </source>
</evidence>
<comment type="subcellular location">
    <subcellularLocation>
        <location evidence="1">Endomembrane system</location>
    </subcellularLocation>
</comment>
<feature type="region of interest" description="Disordered" evidence="6">
    <location>
        <begin position="101"/>
        <end position="140"/>
    </location>
</feature>
<feature type="region of interest" description="Disordered" evidence="6">
    <location>
        <begin position="431"/>
        <end position="461"/>
    </location>
</feature>
<keyword evidence="4 7" id="KW-0472">Membrane</keyword>
<dbReference type="Gene3D" id="2.60.120.260">
    <property type="entry name" value="Galactose-binding domain-like"/>
    <property type="match status" value="1"/>
</dbReference>
<comment type="caution">
    <text evidence="10">The sequence shown here is derived from an EMBL/GenBank/DDBJ whole genome shotgun (WGS) entry which is preliminary data.</text>
</comment>
<evidence type="ECO:0000256" key="4">
    <source>
        <dbReference type="ARBA" id="ARBA00023136"/>
    </source>
</evidence>
<feature type="domain" description="SUN" evidence="9">
    <location>
        <begin position="110"/>
        <end position="281"/>
    </location>
</feature>
<evidence type="ECO:0000256" key="2">
    <source>
        <dbReference type="ARBA" id="ARBA00022692"/>
    </source>
</evidence>
<protein>
    <recommendedName>
        <fullName evidence="9">SUN domain-containing protein</fullName>
    </recommendedName>
</protein>
<dbReference type="OrthoDB" id="266334at2759"/>
<keyword evidence="2 7" id="KW-0812">Transmembrane</keyword>
<evidence type="ECO:0000256" key="5">
    <source>
        <dbReference type="SAM" id="Coils"/>
    </source>
</evidence>
<sequence length="738" mass="82904">MKQDFFLLILIVTLVVAQAQFVPRSSVDGFLSLVTNRSTDLLSICDVQELSEFPSVRPKKVINGRKNETASKITIEDPPPMATFDEWTKERLKQQPRVAPIVDSNQNSGNSQAHTVRTEEVPTRREARMPNGADSHPQRNYASKECGAKALYSNPEMQNRGALLNDKERDQYMRNPCQAAQNKFVIVELCETIQATRVQIGNYELFSSGPQDFRVSVAERSPTGDWITVGDFKAADNRELQTFHVTNNGIYSKFIRIELLTHHGSEHYCTLSVLRVYGVSMVDEYEAEAVALGSATEPPPVMVSQPAKPAYKPSPVAKAEEDVDNSSDNIVNKVVVGTIGGLKSAIKTAFSWHHDEIPHVGGSFRMTMYDWCRTCGLQKARQSKWFCYVFEAYLCTSTCSISYSPRYYAESAQKRFLKIVTFSKTCKKGVVKESPKTTPPPIPAPTRFTPKGEDGSLPASSTNHKESVFLKLNKRITSLELNMSLSSEYLSELSRRYVQQTEDMRKQHDRMLENAEEAAVKTVEDIRESLTSEIKSLRVEFKSLSARLDAVQKSTVTTAEIARRAPFEGRDDFEDDFEMDQQDEQPECFSTEPSFAYGRAGNHVWTTQQMVGIIVVVQAFSLLVFYSFYAMSCPKGANIDRVEALEKKLEALIIERRPSTTNTEEINPPTITANQRKKLRKKLKQQQKALQESTAALHCASTATASTVTGTRCPTDRSGDENGTWRIVHRGKQKKGRN</sequence>
<feature type="compositionally biased region" description="Polar residues" evidence="6">
    <location>
        <begin position="103"/>
        <end position="115"/>
    </location>
</feature>
<keyword evidence="8" id="KW-0732">Signal</keyword>
<keyword evidence="3 7" id="KW-1133">Transmembrane helix</keyword>
<feature type="coiled-coil region" evidence="5">
    <location>
        <begin position="498"/>
        <end position="554"/>
    </location>
</feature>
<name>A0A4V6A2Z9_STECR</name>
<evidence type="ECO:0000259" key="9">
    <source>
        <dbReference type="PROSITE" id="PS51469"/>
    </source>
</evidence>
<dbReference type="STRING" id="34508.A0A4V6A2Z9"/>